<sequence>MDPSSCAYPLARHFQLSISLHKNYSPSTSSPESTPEDHLVEASRLVIKTTALAIYGGEIVLRPLVQFFCEMGGAVREVVEWRADVHFMSAQEESEKDKVNPTNFWAPLETTTNPSYAHFPCNFCWSTPFGVATWVSRSPKCNGPASPWIRRLPDRGGIPAWGRNPEEHEEPPFAVDLIQKRPSRPSDDESVARVDIAFGARLVHVTASALIMQSWEMSRVGFAANVRWNKYFLLCVDVCIVFNNPKLRTMIRRRGWVDSKRLNVTMRSVNM</sequence>
<accession>A0A1I8ADI6</accession>
<protein>
    <submittedName>
        <fullName evidence="2">BRCT domain-containing protein</fullName>
    </submittedName>
</protein>
<organism evidence="1 2">
    <name type="scientific">Steinernema glaseri</name>
    <dbReference type="NCBI Taxonomy" id="37863"/>
    <lineage>
        <taxon>Eukaryota</taxon>
        <taxon>Metazoa</taxon>
        <taxon>Ecdysozoa</taxon>
        <taxon>Nematoda</taxon>
        <taxon>Chromadorea</taxon>
        <taxon>Rhabditida</taxon>
        <taxon>Tylenchina</taxon>
        <taxon>Panagrolaimomorpha</taxon>
        <taxon>Strongyloidoidea</taxon>
        <taxon>Steinernematidae</taxon>
        <taxon>Steinernema</taxon>
    </lineage>
</organism>
<evidence type="ECO:0000313" key="1">
    <source>
        <dbReference type="Proteomes" id="UP000095287"/>
    </source>
</evidence>
<proteinExistence type="predicted"/>
<name>A0A1I8ADI6_9BILA</name>
<keyword evidence="1" id="KW-1185">Reference proteome</keyword>
<dbReference type="Proteomes" id="UP000095287">
    <property type="component" value="Unplaced"/>
</dbReference>
<reference evidence="2" key="1">
    <citation type="submission" date="2016-11" db="UniProtKB">
        <authorList>
            <consortium name="WormBaseParasite"/>
        </authorList>
    </citation>
    <scope>IDENTIFICATION</scope>
</reference>
<evidence type="ECO:0000313" key="2">
    <source>
        <dbReference type="WBParaSite" id="L893_g4343.t1"/>
    </source>
</evidence>
<dbReference type="AlphaFoldDB" id="A0A1I8ADI6"/>
<dbReference type="WBParaSite" id="L893_g4343.t1">
    <property type="protein sequence ID" value="L893_g4343.t1"/>
    <property type="gene ID" value="L893_g4343"/>
</dbReference>